<evidence type="ECO:0000256" key="8">
    <source>
        <dbReference type="RuleBase" id="RU363032"/>
    </source>
</evidence>
<dbReference type="GO" id="GO:0005886">
    <property type="term" value="C:plasma membrane"/>
    <property type="evidence" value="ECO:0007669"/>
    <property type="project" value="UniProtKB-SubCell"/>
</dbReference>
<dbReference type="Proteomes" id="UP000419138">
    <property type="component" value="Unassembled WGS sequence"/>
</dbReference>
<feature type="transmembrane region" description="Helical" evidence="8">
    <location>
        <begin position="226"/>
        <end position="248"/>
    </location>
</feature>
<dbReference type="Gene3D" id="1.10.3720.10">
    <property type="entry name" value="MetI-like"/>
    <property type="match status" value="1"/>
</dbReference>
<sequence length="325" mass="35109">MSGTPEDPGAPEVPGTPGTSEAPTAPGAPATPGRPRRARRTRPVHPVRRVRRLRPGAWVTVLVFGFFFVNLAGVVGVPLVDSFGTRWFTSWLPEGWTTKWYGSAWREFSLGQVFWTTALVSVLVVAVSLAIGVPAAYALARRDFPGKRIVMLLFLLPILVPPITYGIPLATVLYKFQLAGTLTGVVLANLVPSAPFVVLTMTPFIEQIDPRIEAAARMCGARTASVLLRIIAPLLLPGILAASVLVLVRTVGMFELTFLTAGPDSQTLIVALYYAVFSAGIRTQQSIDAMAVMYTLSMLVLLVIALRFVNPTQLVTRVKEDRTAG</sequence>
<feature type="domain" description="ABC transmembrane type-1" evidence="10">
    <location>
        <begin position="114"/>
        <end position="305"/>
    </location>
</feature>
<dbReference type="Pfam" id="PF00528">
    <property type="entry name" value="BPD_transp_1"/>
    <property type="match status" value="1"/>
</dbReference>
<evidence type="ECO:0000256" key="2">
    <source>
        <dbReference type="ARBA" id="ARBA00022448"/>
    </source>
</evidence>
<organism evidence="11 12">
    <name type="scientific">Streptomyces jumonjinensis</name>
    <dbReference type="NCBI Taxonomy" id="1945"/>
    <lineage>
        <taxon>Bacteria</taxon>
        <taxon>Bacillati</taxon>
        <taxon>Actinomycetota</taxon>
        <taxon>Actinomycetes</taxon>
        <taxon>Kitasatosporales</taxon>
        <taxon>Streptomycetaceae</taxon>
        <taxon>Streptomyces</taxon>
    </lineage>
</organism>
<name>A0A646KFJ3_STRJU</name>
<keyword evidence="4" id="KW-0997">Cell inner membrane</keyword>
<reference evidence="11 12" key="1">
    <citation type="submission" date="2019-05" db="EMBL/GenBank/DDBJ databases">
        <title>Comparative genomics and metabolomics analyses of clavulanic acid producing Streptomyces species provides insight into specialized metabolism and evolution of beta-lactam biosynthetic gene clusters.</title>
        <authorList>
            <person name="Moore M.A."/>
            <person name="Cruz-Morales P."/>
            <person name="Barona Gomez F."/>
            <person name="Kapil T."/>
        </authorList>
    </citation>
    <scope>NUCLEOTIDE SEQUENCE [LARGE SCALE GENOMIC DNA]</scope>
    <source>
        <strain evidence="11 12">NRRL 5741</strain>
    </source>
</reference>
<evidence type="ECO:0000313" key="11">
    <source>
        <dbReference type="EMBL" id="MQT00830.1"/>
    </source>
</evidence>
<dbReference type="InterPro" id="IPR035906">
    <property type="entry name" value="MetI-like_sf"/>
</dbReference>
<evidence type="ECO:0000256" key="7">
    <source>
        <dbReference type="ARBA" id="ARBA00023136"/>
    </source>
</evidence>
<keyword evidence="3" id="KW-1003">Cell membrane</keyword>
<evidence type="ECO:0000259" key="10">
    <source>
        <dbReference type="PROSITE" id="PS50928"/>
    </source>
</evidence>
<evidence type="ECO:0000256" key="1">
    <source>
        <dbReference type="ARBA" id="ARBA00004429"/>
    </source>
</evidence>
<feature type="region of interest" description="Disordered" evidence="9">
    <location>
        <begin position="1"/>
        <end position="45"/>
    </location>
</feature>
<dbReference type="SUPFAM" id="SSF161098">
    <property type="entry name" value="MetI-like"/>
    <property type="match status" value="1"/>
</dbReference>
<feature type="transmembrane region" description="Helical" evidence="8">
    <location>
        <begin position="289"/>
        <end position="309"/>
    </location>
</feature>
<keyword evidence="5 8" id="KW-0812">Transmembrane</keyword>
<dbReference type="InterPro" id="IPR000515">
    <property type="entry name" value="MetI-like"/>
</dbReference>
<keyword evidence="12" id="KW-1185">Reference proteome</keyword>
<dbReference type="AlphaFoldDB" id="A0A646KFJ3"/>
<comment type="subcellular location">
    <subcellularLocation>
        <location evidence="1">Cell inner membrane</location>
        <topology evidence="1">Multi-pass membrane protein</topology>
    </subcellularLocation>
    <subcellularLocation>
        <location evidence="8">Cell membrane</location>
        <topology evidence="8">Multi-pass membrane protein</topology>
    </subcellularLocation>
</comment>
<keyword evidence="2 8" id="KW-0813">Transport</keyword>
<proteinExistence type="inferred from homology"/>
<feature type="transmembrane region" description="Helical" evidence="8">
    <location>
        <begin position="57"/>
        <end position="80"/>
    </location>
</feature>
<evidence type="ECO:0000256" key="5">
    <source>
        <dbReference type="ARBA" id="ARBA00022692"/>
    </source>
</evidence>
<feature type="transmembrane region" description="Helical" evidence="8">
    <location>
        <begin position="186"/>
        <end position="205"/>
    </location>
</feature>
<accession>A0A646KFJ3</accession>
<dbReference type="CDD" id="cd06261">
    <property type="entry name" value="TM_PBP2"/>
    <property type="match status" value="1"/>
</dbReference>
<feature type="compositionally biased region" description="Low complexity" evidence="9">
    <location>
        <begin position="15"/>
        <end position="33"/>
    </location>
</feature>
<feature type="transmembrane region" description="Helical" evidence="8">
    <location>
        <begin position="152"/>
        <end position="174"/>
    </location>
</feature>
<dbReference type="GO" id="GO:0055085">
    <property type="term" value="P:transmembrane transport"/>
    <property type="evidence" value="ECO:0007669"/>
    <property type="project" value="InterPro"/>
</dbReference>
<comment type="similarity">
    <text evidence="8">Belongs to the binding-protein-dependent transport system permease family.</text>
</comment>
<feature type="compositionally biased region" description="Basic residues" evidence="9">
    <location>
        <begin position="34"/>
        <end position="45"/>
    </location>
</feature>
<dbReference type="OrthoDB" id="9783270at2"/>
<evidence type="ECO:0000256" key="3">
    <source>
        <dbReference type="ARBA" id="ARBA00022475"/>
    </source>
</evidence>
<evidence type="ECO:0000256" key="6">
    <source>
        <dbReference type="ARBA" id="ARBA00022989"/>
    </source>
</evidence>
<evidence type="ECO:0000256" key="4">
    <source>
        <dbReference type="ARBA" id="ARBA00022519"/>
    </source>
</evidence>
<protein>
    <submittedName>
        <fullName evidence="11">ABC transporter permease</fullName>
    </submittedName>
</protein>
<evidence type="ECO:0000256" key="9">
    <source>
        <dbReference type="SAM" id="MobiDB-lite"/>
    </source>
</evidence>
<dbReference type="PROSITE" id="PS50928">
    <property type="entry name" value="ABC_TM1"/>
    <property type="match status" value="1"/>
</dbReference>
<dbReference type="RefSeq" id="WP_153522654.1">
    <property type="nucleotide sequence ID" value="NZ_JBEPDZ010000006.1"/>
</dbReference>
<gene>
    <name evidence="11" type="ORF">FF041_11540</name>
</gene>
<feature type="transmembrane region" description="Helical" evidence="8">
    <location>
        <begin position="113"/>
        <end position="140"/>
    </location>
</feature>
<dbReference type="PANTHER" id="PTHR43357:SF4">
    <property type="entry name" value="INNER MEMBRANE ABC TRANSPORTER PERMEASE PROTEIN YDCV"/>
    <property type="match status" value="1"/>
</dbReference>
<keyword evidence="7 8" id="KW-0472">Membrane</keyword>
<comment type="caution">
    <text evidence="11">The sequence shown here is derived from an EMBL/GenBank/DDBJ whole genome shotgun (WGS) entry which is preliminary data.</text>
</comment>
<dbReference type="PANTHER" id="PTHR43357">
    <property type="entry name" value="INNER MEMBRANE ABC TRANSPORTER PERMEASE PROTEIN YDCV"/>
    <property type="match status" value="1"/>
</dbReference>
<dbReference type="EMBL" id="VCLA01000098">
    <property type="protein sequence ID" value="MQT00830.1"/>
    <property type="molecule type" value="Genomic_DNA"/>
</dbReference>
<keyword evidence="6 8" id="KW-1133">Transmembrane helix</keyword>
<evidence type="ECO:0000313" key="12">
    <source>
        <dbReference type="Proteomes" id="UP000419138"/>
    </source>
</evidence>